<feature type="compositionally biased region" description="Polar residues" evidence="4">
    <location>
        <begin position="464"/>
        <end position="479"/>
    </location>
</feature>
<feature type="compositionally biased region" description="Low complexity" evidence="4">
    <location>
        <begin position="481"/>
        <end position="492"/>
    </location>
</feature>
<evidence type="ECO:0000256" key="4">
    <source>
        <dbReference type="SAM" id="MobiDB-lite"/>
    </source>
</evidence>
<feature type="compositionally biased region" description="Polar residues" evidence="4">
    <location>
        <begin position="502"/>
        <end position="519"/>
    </location>
</feature>
<dbReference type="Pfam" id="PF00400">
    <property type="entry name" value="WD40"/>
    <property type="match status" value="3"/>
</dbReference>
<dbReference type="PANTHER" id="PTHR15574">
    <property type="entry name" value="WD REPEAT DOMAIN-CONTAINING FAMILY"/>
    <property type="match status" value="1"/>
</dbReference>
<evidence type="ECO:0000313" key="6">
    <source>
        <dbReference type="Proteomes" id="UP000265180"/>
    </source>
</evidence>
<reference evidence="5" key="4">
    <citation type="submission" date="2025-09" db="UniProtKB">
        <authorList>
            <consortium name="Ensembl"/>
        </authorList>
    </citation>
    <scope>IDENTIFICATION</scope>
    <source>
        <strain evidence="5">HNI</strain>
    </source>
</reference>
<feature type="compositionally biased region" description="Polar residues" evidence="4">
    <location>
        <begin position="528"/>
        <end position="539"/>
    </location>
</feature>
<feature type="repeat" description="WD" evidence="3">
    <location>
        <begin position="47"/>
        <end position="77"/>
    </location>
</feature>
<reference evidence="5" key="3">
    <citation type="submission" date="2025-08" db="UniProtKB">
        <authorList>
            <consortium name="Ensembl"/>
        </authorList>
    </citation>
    <scope>IDENTIFICATION</scope>
    <source>
        <strain evidence="5">HNI</strain>
    </source>
</reference>
<dbReference type="FunFam" id="2.130.10.10:FF:000045">
    <property type="entry name" value="DDB1- and CUL4-associated factor 6 isoform X2"/>
    <property type="match status" value="1"/>
</dbReference>
<feature type="region of interest" description="Disordered" evidence="4">
    <location>
        <begin position="353"/>
        <end position="702"/>
    </location>
</feature>
<name>A0A3P9LBZ2_ORYLA</name>
<dbReference type="Proteomes" id="UP000265180">
    <property type="component" value="Chromosome 21"/>
</dbReference>
<dbReference type="Ensembl" id="ENSORLT00020026994.1">
    <property type="protein sequence ID" value="ENSORLP00020018209.1"/>
    <property type="gene ID" value="ENSORLG00020019306.1"/>
</dbReference>
<feature type="compositionally biased region" description="Basic and acidic residues" evidence="4">
    <location>
        <begin position="311"/>
        <end position="333"/>
    </location>
</feature>
<dbReference type="AlphaFoldDB" id="A0A3P9LBZ2"/>
<dbReference type="PROSITE" id="PS50096">
    <property type="entry name" value="IQ"/>
    <property type="match status" value="1"/>
</dbReference>
<dbReference type="SMART" id="SM00320">
    <property type="entry name" value="WD40"/>
    <property type="match status" value="7"/>
</dbReference>
<dbReference type="InterPro" id="IPR045151">
    <property type="entry name" value="DCAF8"/>
</dbReference>
<accession>A0A3P9LBZ2</accession>
<keyword evidence="2" id="KW-0677">Repeat</keyword>
<evidence type="ECO:0000256" key="3">
    <source>
        <dbReference type="PROSITE-ProRule" id="PRU00221"/>
    </source>
</evidence>
<dbReference type="PROSITE" id="PS50082">
    <property type="entry name" value="WD_REPEATS_2"/>
    <property type="match status" value="2"/>
</dbReference>
<feature type="compositionally biased region" description="Low complexity" evidence="4">
    <location>
        <begin position="405"/>
        <end position="460"/>
    </location>
</feature>
<feature type="compositionally biased region" description="Low complexity" evidence="4">
    <location>
        <begin position="601"/>
        <end position="618"/>
    </location>
</feature>
<keyword evidence="1 3" id="KW-0853">WD repeat</keyword>
<dbReference type="InterPro" id="IPR001680">
    <property type="entry name" value="WD40_rpt"/>
</dbReference>
<dbReference type="PANTHER" id="PTHR15574:SF39">
    <property type="entry name" value="DDB1- AND CUL4-ASSOCIATED FACTOR 6"/>
    <property type="match status" value="1"/>
</dbReference>
<dbReference type="SUPFAM" id="SSF50978">
    <property type="entry name" value="WD40 repeat-like"/>
    <property type="match status" value="1"/>
</dbReference>
<feature type="repeat" description="WD" evidence="3">
    <location>
        <begin position="783"/>
        <end position="815"/>
    </location>
</feature>
<feature type="compositionally biased region" description="Basic and acidic residues" evidence="4">
    <location>
        <begin position="620"/>
        <end position="633"/>
    </location>
</feature>
<protein>
    <submittedName>
        <fullName evidence="5">Ddb1 and cul4 associated factor 6</fullName>
    </submittedName>
</protein>
<feature type="compositionally biased region" description="Low complexity" evidence="4">
    <location>
        <begin position="576"/>
        <end position="586"/>
    </location>
</feature>
<dbReference type="InterPro" id="IPR015943">
    <property type="entry name" value="WD40/YVTN_repeat-like_dom_sf"/>
</dbReference>
<feature type="compositionally biased region" description="Basic and acidic residues" evidence="4">
    <location>
        <begin position="287"/>
        <end position="302"/>
    </location>
</feature>
<organism evidence="5 6">
    <name type="scientific">Oryzias latipes</name>
    <name type="common">Japanese rice fish</name>
    <name type="synonym">Japanese killifish</name>
    <dbReference type="NCBI Taxonomy" id="8090"/>
    <lineage>
        <taxon>Eukaryota</taxon>
        <taxon>Metazoa</taxon>
        <taxon>Chordata</taxon>
        <taxon>Craniata</taxon>
        <taxon>Vertebrata</taxon>
        <taxon>Euteleostomi</taxon>
        <taxon>Actinopterygii</taxon>
        <taxon>Neopterygii</taxon>
        <taxon>Teleostei</taxon>
        <taxon>Neoteleostei</taxon>
        <taxon>Acanthomorphata</taxon>
        <taxon>Ovalentaria</taxon>
        <taxon>Atherinomorphae</taxon>
        <taxon>Beloniformes</taxon>
        <taxon>Adrianichthyidae</taxon>
        <taxon>Oryziinae</taxon>
        <taxon>Oryzias</taxon>
    </lineage>
</organism>
<evidence type="ECO:0000256" key="2">
    <source>
        <dbReference type="ARBA" id="ARBA00022737"/>
    </source>
</evidence>
<evidence type="ECO:0000256" key="1">
    <source>
        <dbReference type="ARBA" id="ARBA00022574"/>
    </source>
</evidence>
<proteinExistence type="predicted"/>
<sequence length="882" mass="96398">MVTMSCTGNLVWDVNKRLIGYNEPNTIRTNYLGRREFVQRLKLESTLNVHDGCVNTISWNETGEYILSGSDDTFLVITNPYNKKVKTSIRSGHRANIFSAKFMPHTNDQEIISCSGDGIIYYTHTEKSPEHNRQCQFTCHYGTAYEIMTVPNDPYTFLSCGEDGTVRWFDLRMKTSCTKEDCKDDILINCRRAATSISISPLVPYYLAVGCSDSSVRIYDRRMLGTRATGNYTGRGTTGMCVRFVPAHLSNKSCRVTSLCYSEDGQEVLVSYSSDYIYLFDPKDDQARELKGPSEDRREELRQPPVKRLRLRGDWSDTGPRARPESERERDGEQSPNVSLMQRMSDMLSRWFEEASEAQSSRGARPQARPRGTAVRPEGGINNPPAPAVDSTQEPNAPERPLGPNPTEEPASPAEAAAALKSRSSSSSGSSSTVTATPTSSSSPLESSAPSSSPIASSPDSEQRSQTDGTEMPTATPTSEPAVSGAAGAAGPPHDESMAAGASSSVPLATTSVSTSRPNTAEPVLSLHYSSEGTTTSTIKLDFTDEWSSSRSSSLGGGDPKTLEPSAPPSKESRTPESSASQQARSESSERQSPPAPSAEPPCSSSGSAGPSRSGPEEGSPERVSAEATRDRNPSGASEDTSGGCRRAEPAGEEGEGSQSQPARGGQDSDDSDDDPIPIPMSRLRGQGQSSRGSAVGDRMIRRSAAARIQELFRRRKERREMEESETQNIRRPSVKMVYKGHRNSRTMIKESCFWGNNFVMSGSDCGHIFIWDRHTAEHLMLLEADNHVVNCLQPHPYDPILASSGIDYDIKIWSPLEETPSFNRQLAVEVITRNELMLEETRNTITVPASFMLRMLASLNHIRSDRLEGDRSEGSGQENED</sequence>
<dbReference type="InterPro" id="IPR036322">
    <property type="entry name" value="WD40_repeat_dom_sf"/>
</dbReference>
<feature type="region of interest" description="Disordered" evidence="4">
    <location>
        <begin position="287"/>
        <end position="339"/>
    </location>
</feature>
<dbReference type="Gene3D" id="2.130.10.10">
    <property type="entry name" value="YVTN repeat-like/Quinoprotein amine dehydrogenase"/>
    <property type="match status" value="2"/>
</dbReference>
<reference evidence="5 6" key="2">
    <citation type="submission" date="2017-04" db="EMBL/GenBank/DDBJ databases">
        <title>CpG methylation of centromeres and impact of large insertions on vertebrate speciation.</title>
        <authorList>
            <person name="Ichikawa K."/>
            <person name="Yoshimura J."/>
            <person name="Morishita S."/>
        </authorList>
    </citation>
    <scope>NUCLEOTIDE SEQUENCE</scope>
    <source>
        <strain evidence="5 6">HNI</strain>
    </source>
</reference>
<reference key="1">
    <citation type="journal article" date="2007" name="Nature">
        <title>The medaka draft genome and insights into vertebrate genome evolution.</title>
        <authorList>
            <person name="Kasahara M."/>
            <person name="Naruse K."/>
            <person name="Sasaki S."/>
            <person name="Nakatani Y."/>
            <person name="Qu W."/>
            <person name="Ahsan B."/>
            <person name="Yamada T."/>
            <person name="Nagayasu Y."/>
            <person name="Doi K."/>
            <person name="Kasai Y."/>
            <person name="Jindo T."/>
            <person name="Kobayashi D."/>
            <person name="Shimada A."/>
            <person name="Toyoda A."/>
            <person name="Kuroki Y."/>
            <person name="Fujiyama A."/>
            <person name="Sasaki T."/>
            <person name="Shimizu A."/>
            <person name="Asakawa S."/>
            <person name="Shimizu N."/>
            <person name="Hashimoto S."/>
            <person name="Yang J."/>
            <person name="Lee Y."/>
            <person name="Matsushima K."/>
            <person name="Sugano S."/>
            <person name="Sakaizumi M."/>
            <person name="Narita T."/>
            <person name="Ohishi K."/>
            <person name="Haga S."/>
            <person name="Ohta F."/>
            <person name="Nomoto H."/>
            <person name="Nogata K."/>
            <person name="Morishita T."/>
            <person name="Endo T."/>
            <person name="Shin-I T."/>
            <person name="Takeda H."/>
            <person name="Morishita S."/>
            <person name="Kohara Y."/>
        </authorList>
    </citation>
    <scope>NUCLEOTIDE SEQUENCE [LARGE SCALE GENOMIC DNA]</scope>
    <source>
        <strain>Hd-rR</strain>
    </source>
</reference>
<evidence type="ECO:0000313" key="5">
    <source>
        <dbReference type="Ensembl" id="ENSORLP00020018209.1"/>
    </source>
</evidence>